<gene>
    <name evidence="2" type="ORF">G6F50_013146</name>
</gene>
<keyword evidence="1" id="KW-1133">Transmembrane helix</keyword>
<name>A0A9P7CGL0_9FUNG</name>
<dbReference type="InterPro" id="IPR042088">
    <property type="entry name" value="OligoPept_F_C"/>
</dbReference>
<evidence type="ECO:0000313" key="2">
    <source>
        <dbReference type="EMBL" id="KAG1551905.1"/>
    </source>
</evidence>
<dbReference type="EMBL" id="JAANIU010004861">
    <property type="protein sequence ID" value="KAG1551905.1"/>
    <property type="molecule type" value="Genomic_DNA"/>
</dbReference>
<keyword evidence="1" id="KW-0812">Transmembrane</keyword>
<proteinExistence type="predicted"/>
<sequence length="93" mass="10561">MYDDPNYLVNYLYAGLLAVQLYVQDQRDPERFRQRYLAVLGEGFDRAPNEQVAQLLGQAPDWPALVDADLQVFNQLAAQLRALHARIEQGQGA</sequence>
<feature type="transmembrane region" description="Helical" evidence="1">
    <location>
        <begin position="6"/>
        <end position="23"/>
    </location>
</feature>
<protein>
    <submittedName>
        <fullName evidence="2">Uncharacterized protein</fullName>
    </submittedName>
</protein>
<keyword evidence="3" id="KW-1185">Reference proteome</keyword>
<dbReference type="SUPFAM" id="SSF55486">
    <property type="entry name" value="Metalloproteases ('zincins'), catalytic domain"/>
    <property type="match status" value="1"/>
</dbReference>
<dbReference type="Proteomes" id="UP000740926">
    <property type="component" value="Unassembled WGS sequence"/>
</dbReference>
<accession>A0A9P7CGL0</accession>
<evidence type="ECO:0000256" key="1">
    <source>
        <dbReference type="SAM" id="Phobius"/>
    </source>
</evidence>
<organism evidence="2 3">
    <name type="scientific">Rhizopus delemar</name>
    <dbReference type="NCBI Taxonomy" id="936053"/>
    <lineage>
        <taxon>Eukaryota</taxon>
        <taxon>Fungi</taxon>
        <taxon>Fungi incertae sedis</taxon>
        <taxon>Mucoromycota</taxon>
        <taxon>Mucoromycotina</taxon>
        <taxon>Mucoromycetes</taxon>
        <taxon>Mucorales</taxon>
        <taxon>Mucorineae</taxon>
        <taxon>Rhizopodaceae</taxon>
        <taxon>Rhizopus</taxon>
    </lineage>
</organism>
<comment type="caution">
    <text evidence="2">The sequence shown here is derived from an EMBL/GenBank/DDBJ whole genome shotgun (WGS) entry which is preliminary data.</text>
</comment>
<keyword evidence="1" id="KW-0472">Membrane</keyword>
<evidence type="ECO:0000313" key="3">
    <source>
        <dbReference type="Proteomes" id="UP000740926"/>
    </source>
</evidence>
<dbReference type="Gene3D" id="1.10.1370.20">
    <property type="entry name" value="Oligoendopeptidase f, C-terminal domain"/>
    <property type="match status" value="1"/>
</dbReference>
<dbReference type="AlphaFoldDB" id="A0A9P7CGL0"/>
<reference evidence="2 3" key="1">
    <citation type="journal article" date="2020" name="Microb. Genom.">
        <title>Genetic diversity of clinical and environmental Mucorales isolates obtained from an investigation of mucormycosis cases among solid organ transplant recipients.</title>
        <authorList>
            <person name="Nguyen M.H."/>
            <person name="Kaul D."/>
            <person name="Muto C."/>
            <person name="Cheng S.J."/>
            <person name="Richter R.A."/>
            <person name="Bruno V.M."/>
            <person name="Liu G."/>
            <person name="Beyhan S."/>
            <person name="Sundermann A.J."/>
            <person name="Mounaud S."/>
            <person name="Pasculle A.W."/>
            <person name="Nierman W.C."/>
            <person name="Driscoll E."/>
            <person name="Cumbie R."/>
            <person name="Clancy C.J."/>
            <person name="Dupont C.L."/>
        </authorList>
    </citation>
    <scope>NUCLEOTIDE SEQUENCE [LARGE SCALE GENOMIC DNA]</scope>
    <source>
        <strain evidence="2 3">GL24</strain>
    </source>
</reference>